<name>A0A517RPD0_9PLAN</name>
<feature type="transmembrane region" description="Helical" evidence="1">
    <location>
        <begin position="44"/>
        <end position="66"/>
    </location>
</feature>
<keyword evidence="3" id="KW-1185">Reference proteome</keyword>
<accession>A0A517RPD0</accession>
<evidence type="ECO:0000256" key="1">
    <source>
        <dbReference type="SAM" id="Phobius"/>
    </source>
</evidence>
<dbReference type="RefSeq" id="WP_145222661.1">
    <property type="nucleotide sequence ID" value="NZ_CP036269.1"/>
</dbReference>
<feature type="transmembrane region" description="Helical" evidence="1">
    <location>
        <begin position="268"/>
        <end position="289"/>
    </location>
</feature>
<organism evidence="2 3">
    <name type="scientific">Gimesia alba</name>
    <dbReference type="NCBI Taxonomy" id="2527973"/>
    <lineage>
        <taxon>Bacteria</taxon>
        <taxon>Pseudomonadati</taxon>
        <taxon>Planctomycetota</taxon>
        <taxon>Planctomycetia</taxon>
        <taxon>Planctomycetales</taxon>
        <taxon>Planctomycetaceae</taxon>
        <taxon>Gimesia</taxon>
    </lineage>
</organism>
<keyword evidence="1" id="KW-1133">Transmembrane helix</keyword>
<gene>
    <name evidence="2" type="ORF">Pan241w_58660</name>
</gene>
<evidence type="ECO:0000313" key="2">
    <source>
        <dbReference type="EMBL" id="QDT45738.1"/>
    </source>
</evidence>
<sequence length="301" mass="33495">MNAAPLEFTWIFILLMVLILVPTIILVVMKLFQNFSVGSFLATIFVFITGGVLLVLLAILLPYVFLRSPEIVSAEAVSSDSFSRNIPAKAAVASPPKIPEPFWELPVVARKPHDPPQAEIPVPATARAKEPLKPLPDWVVSGLDHTHQNKKNLLESSRLVVESGLFVTVGEAQYDALAKAGLKLKANLQLRYPHYPLANLEVSPDEVRQVALRRSYYQLVEHNFGDVLKNGEPLKQNMYRAYLEFEDSPRVRETLFARWKQKIGNERVAWLGGGFGLMTLLCAGVAVYLRVTHSQATVKSA</sequence>
<proteinExistence type="predicted"/>
<dbReference type="OrthoDB" id="286189at2"/>
<dbReference type="EMBL" id="CP036269">
    <property type="protein sequence ID" value="QDT45738.1"/>
    <property type="molecule type" value="Genomic_DNA"/>
</dbReference>
<reference evidence="2 3" key="1">
    <citation type="submission" date="2019-02" db="EMBL/GenBank/DDBJ databases">
        <title>Deep-cultivation of Planctomycetes and their phenomic and genomic characterization uncovers novel biology.</title>
        <authorList>
            <person name="Wiegand S."/>
            <person name="Jogler M."/>
            <person name="Boedeker C."/>
            <person name="Pinto D."/>
            <person name="Vollmers J."/>
            <person name="Rivas-Marin E."/>
            <person name="Kohn T."/>
            <person name="Peeters S.H."/>
            <person name="Heuer A."/>
            <person name="Rast P."/>
            <person name="Oberbeckmann S."/>
            <person name="Bunk B."/>
            <person name="Jeske O."/>
            <person name="Meyerdierks A."/>
            <person name="Storesund J.E."/>
            <person name="Kallscheuer N."/>
            <person name="Luecker S."/>
            <person name="Lage O.M."/>
            <person name="Pohl T."/>
            <person name="Merkel B.J."/>
            <person name="Hornburger P."/>
            <person name="Mueller R.-W."/>
            <person name="Bruemmer F."/>
            <person name="Labrenz M."/>
            <person name="Spormann A.M."/>
            <person name="Op den Camp H."/>
            <person name="Overmann J."/>
            <person name="Amann R."/>
            <person name="Jetten M.S.M."/>
            <person name="Mascher T."/>
            <person name="Medema M.H."/>
            <person name="Devos D.P."/>
            <person name="Kaster A.-K."/>
            <person name="Ovreas L."/>
            <person name="Rohde M."/>
            <person name="Galperin M.Y."/>
            <person name="Jogler C."/>
        </authorList>
    </citation>
    <scope>NUCLEOTIDE SEQUENCE [LARGE SCALE GENOMIC DNA]</scope>
    <source>
        <strain evidence="2 3">Pan241w</strain>
    </source>
</reference>
<evidence type="ECO:0000313" key="3">
    <source>
        <dbReference type="Proteomes" id="UP000317171"/>
    </source>
</evidence>
<feature type="transmembrane region" description="Helical" evidence="1">
    <location>
        <begin position="12"/>
        <end position="32"/>
    </location>
</feature>
<dbReference type="AlphaFoldDB" id="A0A517RPD0"/>
<dbReference type="KEGG" id="gaz:Pan241w_58660"/>
<dbReference type="Proteomes" id="UP000317171">
    <property type="component" value="Chromosome"/>
</dbReference>
<keyword evidence="1" id="KW-0472">Membrane</keyword>
<keyword evidence="1" id="KW-0812">Transmembrane</keyword>
<protein>
    <submittedName>
        <fullName evidence="2">Uncharacterized protein</fullName>
    </submittedName>
</protein>